<feature type="region of interest" description="Disordered" evidence="1">
    <location>
        <begin position="149"/>
        <end position="168"/>
    </location>
</feature>
<evidence type="ECO:0000313" key="3">
    <source>
        <dbReference type="Proteomes" id="UP001150924"/>
    </source>
</evidence>
<reference evidence="2" key="1">
    <citation type="submission" date="2022-11" db="EMBL/GenBank/DDBJ databases">
        <title>Minimal conservation of predation-associated metabolite biosynthetic gene clusters underscores biosynthetic potential of Myxococcota including descriptions for ten novel species: Archangium lansinium sp. nov., Myxococcus landrumus sp. nov., Nannocystis bai.</title>
        <authorList>
            <person name="Ahearne A."/>
            <person name="Stevens C."/>
            <person name="Phillips K."/>
        </authorList>
    </citation>
    <scope>NUCLEOTIDE SEQUENCE</scope>
    <source>
        <strain evidence="2">Na p29</strain>
    </source>
</reference>
<dbReference type="Gene3D" id="3.40.430.10">
    <property type="entry name" value="Dihydrofolate Reductase, subunit A"/>
    <property type="match status" value="1"/>
</dbReference>
<evidence type="ECO:0008006" key="4">
    <source>
        <dbReference type="Google" id="ProtNLM"/>
    </source>
</evidence>
<feature type="compositionally biased region" description="Basic and acidic residues" evidence="1">
    <location>
        <begin position="153"/>
        <end position="168"/>
    </location>
</feature>
<dbReference type="PANTHER" id="PTHR38011:SF11">
    <property type="entry name" value="2,5-DIAMINO-6-RIBOSYLAMINO-4(3H)-PYRIMIDINONE 5'-PHOSPHATE REDUCTASE"/>
    <property type="match status" value="1"/>
</dbReference>
<dbReference type="Proteomes" id="UP001150924">
    <property type="component" value="Unassembled WGS sequence"/>
</dbReference>
<sequence>MTRTQYFVAASLDGFIADAAGDLQWLFQFNDVEGVEAHYKAFLAGVGALAMGAATYEFIVGEKPTTWPYAGIPTWVFTHRELLGFAGADIRFTADDVGAVHEQMVGAAGGKHIWLVGGGNLAAQFPPGPARRDLAQRDPGGARRRCAAAARGAARDARAHRGDPLPARDGRAALLGAEVALTPGMYIGGGRTSGWRRTHASRSPRRVAIVWRRSGAGPTPTPTRPARGCSSSPG</sequence>
<dbReference type="EMBL" id="JAPNKE010000002">
    <property type="protein sequence ID" value="MCY1013875.1"/>
    <property type="molecule type" value="Genomic_DNA"/>
</dbReference>
<protein>
    <recommendedName>
        <fullName evidence="4">Dihydrofolate reductase</fullName>
    </recommendedName>
</protein>
<dbReference type="AlphaFoldDB" id="A0A9X3F1Z2"/>
<dbReference type="InterPro" id="IPR050765">
    <property type="entry name" value="Riboflavin_Biosynth_HTPR"/>
</dbReference>
<dbReference type="PANTHER" id="PTHR38011">
    <property type="entry name" value="DIHYDROFOLATE REDUCTASE FAMILY PROTEIN (AFU_ORTHOLOGUE AFUA_8G06820)"/>
    <property type="match status" value="1"/>
</dbReference>
<feature type="compositionally biased region" description="Low complexity" evidence="1">
    <location>
        <begin position="212"/>
        <end position="228"/>
    </location>
</feature>
<gene>
    <name evidence="2" type="ORF">OV079_51795</name>
</gene>
<name>A0A9X3F1Z2_9BACT</name>
<keyword evidence="3" id="KW-1185">Reference proteome</keyword>
<organism evidence="2 3">
    <name type="scientific">Nannocystis pusilla</name>
    <dbReference type="NCBI Taxonomy" id="889268"/>
    <lineage>
        <taxon>Bacteria</taxon>
        <taxon>Pseudomonadati</taxon>
        <taxon>Myxococcota</taxon>
        <taxon>Polyangia</taxon>
        <taxon>Nannocystales</taxon>
        <taxon>Nannocystaceae</taxon>
        <taxon>Nannocystis</taxon>
    </lineage>
</organism>
<evidence type="ECO:0000256" key="1">
    <source>
        <dbReference type="SAM" id="MobiDB-lite"/>
    </source>
</evidence>
<dbReference type="InterPro" id="IPR024072">
    <property type="entry name" value="DHFR-like_dom_sf"/>
</dbReference>
<feature type="compositionally biased region" description="Basic residues" evidence="1">
    <location>
        <begin position="194"/>
        <end position="205"/>
    </location>
</feature>
<dbReference type="SUPFAM" id="SSF53597">
    <property type="entry name" value="Dihydrofolate reductase-like"/>
    <property type="match status" value="1"/>
</dbReference>
<proteinExistence type="predicted"/>
<evidence type="ECO:0000313" key="2">
    <source>
        <dbReference type="EMBL" id="MCY1013875.1"/>
    </source>
</evidence>
<feature type="region of interest" description="Disordered" evidence="1">
    <location>
        <begin position="191"/>
        <end position="234"/>
    </location>
</feature>
<accession>A0A9X3F1Z2</accession>
<dbReference type="RefSeq" id="WP_267778037.1">
    <property type="nucleotide sequence ID" value="NZ_JAPNKE010000002.1"/>
</dbReference>
<comment type="caution">
    <text evidence="2">The sequence shown here is derived from an EMBL/GenBank/DDBJ whole genome shotgun (WGS) entry which is preliminary data.</text>
</comment>